<accession>A0A8I0ABX7</accession>
<dbReference type="SUPFAM" id="SSF53807">
    <property type="entry name" value="Helical backbone' metal receptor"/>
    <property type="match status" value="1"/>
</dbReference>
<reference evidence="2 3" key="1">
    <citation type="submission" date="2020-08" db="EMBL/GenBank/DDBJ databases">
        <title>Genome public.</title>
        <authorList>
            <person name="Liu C."/>
            <person name="Sun Q."/>
        </authorList>
    </citation>
    <scope>NUCLEOTIDE SEQUENCE [LARGE SCALE GENOMIC DNA]</scope>
    <source>
        <strain evidence="2 3">BX17</strain>
    </source>
</reference>
<name>A0A8I0ABX7_9FIRM</name>
<dbReference type="Pfam" id="PF00148">
    <property type="entry name" value="Oxidored_nitro"/>
    <property type="match status" value="1"/>
</dbReference>
<proteinExistence type="predicted"/>
<dbReference type="RefSeq" id="WP_021925275.1">
    <property type="nucleotide sequence ID" value="NZ_JACOOT010000009.1"/>
</dbReference>
<sequence>MTNQYLRNSVADHITGAISACEGIRNNLVILNGPIGCKTYYTFSGVDSVVRRSDLWSLRGELQLEDAMDDHLLRSQYCVGSARTPATNLRYTDYIFGTGEQLHRALNDFFAERKYDLFTVIQTPGTSLLGEALEPELDEISSEFQIPHLFIESPAFSENSMIGYDETTVRLMELLCDRTSSGNKDTATPRVNLFGFDSHEKFPEGGLKEITRLLKLCGIEVHTAVGINCPVSDFRTIGEADANIILCPERCKKTAEYLRTHFNAPVYETGGMPIGFDLTEKFVREISELLGTDCTAALDDIEENRARAFYYIAHCMGSSGFPKDLRYAAEGEPSVLCGYVDFLSGYLGIKPKAIHPLYTQCHTENLIREKLQELHCEDALEQDIAAVNNVLLLAGANTIVELNTYSNNIFGIETANPGSGYIHVIPKTYVGCQGALYLLEQVLNGTKLLRSWL</sequence>
<evidence type="ECO:0000313" key="2">
    <source>
        <dbReference type="EMBL" id="MBC5650248.1"/>
    </source>
</evidence>
<dbReference type="GO" id="GO:0016491">
    <property type="term" value="F:oxidoreductase activity"/>
    <property type="evidence" value="ECO:0007669"/>
    <property type="project" value="InterPro"/>
</dbReference>
<dbReference type="AlphaFoldDB" id="A0A8I0ABX7"/>
<dbReference type="Proteomes" id="UP000652847">
    <property type="component" value="Unassembled WGS sequence"/>
</dbReference>
<keyword evidence="3" id="KW-1185">Reference proteome</keyword>
<gene>
    <name evidence="2" type="ORF">H8S54_03715</name>
</gene>
<evidence type="ECO:0000259" key="1">
    <source>
        <dbReference type="Pfam" id="PF00148"/>
    </source>
</evidence>
<organism evidence="2 3">
    <name type="scientific">Blautia segnis</name>
    <dbReference type="NCBI Taxonomy" id="2763030"/>
    <lineage>
        <taxon>Bacteria</taxon>
        <taxon>Bacillati</taxon>
        <taxon>Bacillota</taxon>
        <taxon>Clostridia</taxon>
        <taxon>Lachnospirales</taxon>
        <taxon>Lachnospiraceae</taxon>
        <taxon>Blautia</taxon>
    </lineage>
</organism>
<dbReference type="PANTHER" id="PTHR42956">
    <property type="entry name" value="NITROGENASE IRON-MOLYBDENUM COFACTOR BIOSYNTHESIS PROTEIN NIFE"/>
    <property type="match status" value="1"/>
</dbReference>
<protein>
    <recommendedName>
        <fullName evidence="1">Nitrogenase/oxidoreductase component 1 domain-containing protein</fullName>
    </recommendedName>
</protein>
<evidence type="ECO:0000313" key="3">
    <source>
        <dbReference type="Proteomes" id="UP000652847"/>
    </source>
</evidence>
<comment type="caution">
    <text evidence="2">The sequence shown here is derived from an EMBL/GenBank/DDBJ whole genome shotgun (WGS) entry which is preliminary data.</text>
</comment>
<dbReference type="InterPro" id="IPR049939">
    <property type="entry name" value="NifE-like"/>
</dbReference>
<dbReference type="InterPro" id="IPR000510">
    <property type="entry name" value="Nase/OxRdtase_comp1"/>
</dbReference>
<feature type="domain" description="Nitrogenase/oxidoreductase component 1" evidence="1">
    <location>
        <begin position="15"/>
        <end position="445"/>
    </location>
</feature>
<dbReference type="Gene3D" id="3.40.50.1980">
    <property type="entry name" value="Nitrogenase molybdenum iron protein domain"/>
    <property type="match status" value="2"/>
</dbReference>
<dbReference type="EMBL" id="JACOOT010000009">
    <property type="protein sequence ID" value="MBC5650248.1"/>
    <property type="molecule type" value="Genomic_DNA"/>
</dbReference>
<dbReference type="PANTHER" id="PTHR42956:SF1">
    <property type="entry name" value="NITROGENASE IRON-MOLYBDENUM COFACTOR BIOSYNTHESIS PROTEIN NIFE"/>
    <property type="match status" value="1"/>
</dbReference>